<name>A0A0C3CHW4_HEBCY</name>
<dbReference type="STRING" id="686832.A0A0C3CHW4"/>
<protein>
    <recommendedName>
        <fullName evidence="1">HNH nuclease domain-containing protein</fullName>
    </recommendedName>
</protein>
<dbReference type="AlphaFoldDB" id="A0A0C3CHW4"/>
<accession>A0A0C3CHW4</accession>
<feature type="non-terminal residue" evidence="2">
    <location>
        <position position="252"/>
    </location>
</feature>
<dbReference type="InterPro" id="IPR003615">
    <property type="entry name" value="HNH_nuc"/>
</dbReference>
<dbReference type="Pfam" id="PF13391">
    <property type="entry name" value="HNH_2"/>
    <property type="match status" value="1"/>
</dbReference>
<organism evidence="2 3">
    <name type="scientific">Hebeloma cylindrosporum</name>
    <dbReference type="NCBI Taxonomy" id="76867"/>
    <lineage>
        <taxon>Eukaryota</taxon>
        <taxon>Fungi</taxon>
        <taxon>Dikarya</taxon>
        <taxon>Basidiomycota</taxon>
        <taxon>Agaricomycotina</taxon>
        <taxon>Agaricomycetes</taxon>
        <taxon>Agaricomycetidae</taxon>
        <taxon>Agaricales</taxon>
        <taxon>Agaricineae</taxon>
        <taxon>Hymenogastraceae</taxon>
        <taxon>Hebeloma</taxon>
    </lineage>
</organism>
<dbReference type="EMBL" id="KN831775">
    <property type="protein sequence ID" value="KIM43724.1"/>
    <property type="molecule type" value="Genomic_DNA"/>
</dbReference>
<gene>
    <name evidence="2" type="ORF">M413DRAFT_68654</name>
</gene>
<dbReference type="OrthoDB" id="2104739at2759"/>
<evidence type="ECO:0000313" key="2">
    <source>
        <dbReference type="EMBL" id="KIM43724.1"/>
    </source>
</evidence>
<keyword evidence="3" id="KW-1185">Reference proteome</keyword>
<proteinExistence type="predicted"/>
<dbReference type="HOGENOM" id="CLU_049186_2_1_1"/>
<reference evidence="3" key="2">
    <citation type="submission" date="2015-01" db="EMBL/GenBank/DDBJ databases">
        <title>Evolutionary Origins and Diversification of the Mycorrhizal Mutualists.</title>
        <authorList>
            <consortium name="DOE Joint Genome Institute"/>
            <consortium name="Mycorrhizal Genomics Consortium"/>
            <person name="Kohler A."/>
            <person name="Kuo A."/>
            <person name="Nagy L.G."/>
            <person name="Floudas D."/>
            <person name="Copeland A."/>
            <person name="Barry K.W."/>
            <person name="Cichocki N."/>
            <person name="Veneault-Fourrey C."/>
            <person name="LaButti K."/>
            <person name="Lindquist E.A."/>
            <person name="Lipzen A."/>
            <person name="Lundell T."/>
            <person name="Morin E."/>
            <person name="Murat C."/>
            <person name="Riley R."/>
            <person name="Ohm R."/>
            <person name="Sun H."/>
            <person name="Tunlid A."/>
            <person name="Henrissat B."/>
            <person name="Grigoriev I.V."/>
            <person name="Hibbett D.S."/>
            <person name="Martin F."/>
        </authorList>
    </citation>
    <scope>NUCLEOTIDE SEQUENCE [LARGE SCALE GENOMIC DNA]</scope>
    <source>
        <strain evidence="3">h7</strain>
    </source>
</reference>
<evidence type="ECO:0000259" key="1">
    <source>
        <dbReference type="Pfam" id="PF13391"/>
    </source>
</evidence>
<reference evidence="2 3" key="1">
    <citation type="submission" date="2014-04" db="EMBL/GenBank/DDBJ databases">
        <authorList>
            <consortium name="DOE Joint Genome Institute"/>
            <person name="Kuo A."/>
            <person name="Gay G."/>
            <person name="Dore J."/>
            <person name="Kohler A."/>
            <person name="Nagy L.G."/>
            <person name="Floudas D."/>
            <person name="Copeland A."/>
            <person name="Barry K.W."/>
            <person name="Cichocki N."/>
            <person name="Veneault-Fourrey C."/>
            <person name="LaButti K."/>
            <person name="Lindquist E.A."/>
            <person name="Lipzen A."/>
            <person name="Lundell T."/>
            <person name="Morin E."/>
            <person name="Murat C."/>
            <person name="Sun H."/>
            <person name="Tunlid A."/>
            <person name="Henrissat B."/>
            <person name="Grigoriev I.V."/>
            <person name="Hibbett D.S."/>
            <person name="Martin F."/>
            <person name="Nordberg H.P."/>
            <person name="Cantor M.N."/>
            <person name="Hua S.X."/>
        </authorList>
    </citation>
    <scope>NUCLEOTIDE SEQUENCE [LARGE SCALE GENOMIC DNA]</scope>
    <source>
        <strain evidence="3">h7</strain>
    </source>
</reference>
<sequence length="252" mass="28317">VKQSKGATPAPSDHPSRPSFEEEVYRLRCIIDEAPTDHRTAKRACLARDHFRCLGSGKMEFSYYRTLTPAQQAQVHSFVNTNAAHIFPPSTNQDLDREQDQDPKTQYSATVWALVHNFSGISVLEELNASSIHDPSNILTLGLDVHKLFDDLQLWFEAVPNNVDTYDICSPFPLVPHLIPHTRVTFSTNTERPLPDPRYLKLHAAVCRIAHLSGAAEYIESFDRDTESTTVLARDGSSADLLSFALQRVQVF</sequence>
<dbReference type="Proteomes" id="UP000053424">
    <property type="component" value="Unassembled WGS sequence"/>
</dbReference>
<feature type="domain" description="HNH nuclease" evidence="1">
    <location>
        <begin position="82"/>
        <end position="156"/>
    </location>
</feature>
<evidence type="ECO:0000313" key="3">
    <source>
        <dbReference type="Proteomes" id="UP000053424"/>
    </source>
</evidence>